<evidence type="ECO:0000256" key="3">
    <source>
        <dbReference type="ARBA" id="ARBA00022525"/>
    </source>
</evidence>
<evidence type="ECO:0000256" key="5">
    <source>
        <dbReference type="ARBA" id="ARBA00023320"/>
    </source>
</evidence>
<keyword evidence="5 7" id="KW-0527">Neuropeptide</keyword>
<dbReference type="GO" id="GO:0005184">
    <property type="term" value="F:neuropeptide hormone activity"/>
    <property type="evidence" value="ECO:0007669"/>
    <property type="project" value="InterPro"/>
</dbReference>
<accession>A0A023F733</accession>
<name>A0A023F733_TRIIF</name>
<comment type="subcellular location">
    <subcellularLocation>
        <location evidence="1">Secreted</location>
    </subcellularLocation>
</comment>
<feature type="non-terminal residue" evidence="7">
    <location>
        <position position="139"/>
    </location>
</feature>
<feature type="chain" id="PRO_5001520510" evidence="6">
    <location>
        <begin position="20"/>
        <end position="139"/>
    </location>
</feature>
<dbReference type="GO" id="GO:0007218">
    <property type="term" value="P:neuropeptide signaling pathway"/>
    <property type="evidence" value="ECO:0007669"/>
    <property type="project" value="UniProtKB-KW"/>
</dbReference>
<sequence>VSMVGLLLVALQLFTNGCTQDELYRHVPQSLVPAPLPPFSTITDVSGVDIGVEELRSVGRSVTRRTLSKWHGDNDLTRQEETVMELLKDNPWAHFSVREGGRNTVNFSPRLGREEEVVFTETSRSPPFAPRLGRIIFTP</sequence>
<feature type="non-terminal residue" evidence="7">
    <location>
        <position position="1"/>
    </location>
</feature>
<dbReference type="EMBL" id="GBBI01001662">
    <property type="protein sequence ID" value="JAC17050.1"/>
    <property type="molecule type" value="mRNA"/>
</dbReference>
<reference evidence="7" key="1">
    <citation type="journal article" date="2014" name="PLoS Negl. Trop. Dis.">
        <title>An updated insight into the Sialotranscriptome of Triatoma infestans: developmental stage and geographic variations.</title>
        <authorList>
            <person name="Schwarz A."/>
            <person name="Medrano-Mercado N."/>
            <person name="Schaub G.A."/>
            <person name="Struchiner C.J."/>
            <person name="Bargues M.D."/>
            <person name="Levy M.Z."/>
            <person name="Ribeiro J.M."/>
        </authorList>
    </citation>
    <scope>NUCLEOTIDE SEQUENCE</scope>
    <source>
        <strain evidence="7">Chile</strain>
        <tissue evidence="7">Salivary glands</tissue>
    </source>
</reference>
<evidence type="ECO:0000256" key="6">
    <source>
        <dbReference type="SAM" id="SignalP"/>
    </source>
</evidence>
<evidence type="ECO:0000256" key="4">
    <source>
        <dbReference type="ARBA" id="ARBA00022815"/>
    </source>
</evidence>
<protein>
    <submittedName>
        <fullName evidence="7">Putative pban-type neuropeptide</fullName>
    </submittedName>
</protein>
<evidence type="ECO:0000313" key="7">
    <source>
        <dbReference type="EMBL" id="JAC17050.1"/>
    </source>
</evidence>
<keyword evidence="6" id="KW-0732">Signal</keyword>
<dbReference type="GO" id="GO:0005576">
    <property type="term" value="C:extracellular region"/>
    <property type="evidence" value="ECO:0007669"/>
    <property type="project" value="UniProtKB-SubCell"/>
</dbReference>
<keyword evidence="4" id="KW-0027">Amidation</keyword>
<proteinExistence type="evidence at transcript level"/>
<evidence type="ECO:0000256" key="1">
    <source>
        <dbReference type="ARBA" id="ARBA00004613"/>
    </source>
</evidence>
<dbReference type="AlphaFoldDB" id="A0A023F733"/>
<feature type="signal peptide" evidence="6">
    <location>
        <begin position="1"/>
        <end position="19"/>
    </location>
</feature>
<organism evidence="7">
    <name type="scientific">Triatoma infestans</name>
    <name type="common">Assassin bug</name>
    <dbReference type="NCBI Taxonomy" id="30076"/>
    <lineage>
        <taxon>Eukaryota</taxon>
        <taxon>Metazoa</taxon>
        <taxon>Ecdysozoa</taxon>
        <taxon>Arthropoda</taxon>
        <taxon>Hexapoda</taxon>
        <taxon>Insecta</taxon>
        <taxon>Pterygota</taxon>
        <taxon>Neoptera</taxon>
        <taxon>Paraneoptera</taxon>
        <taxon>Hemiptera</taxon>
        <taxon>Heteroptera</taxon>
        <taxon>Panheteroptera</taxon>
        <taxon>Cimicomorpha</taxon>
        <taxon>Reduviidae</taxon>
        <taxon>Triatominae</taxon>
        <taxon>Triatoma</taxon>
    </lineage>
</organism>
<dbReference type="InterPro" id="IPR001484">
    <property type="entry name" value="Pyrokinin_CS"/>
</dbReference>
<comment type="similarity">
    <text evidence="2">Belongs to the pyrokinin family.</text>
</comment>
<evidence type="ECO:0000256" key="2">
    <source>
        <dbReference type="ARBA" id="ARBA00007714"/>
    </source>
</evidence>
<keyword evidence="3" id="KW-0964">Secreted</keyword>
<dbReference type="PROSITE" id="PS00539">
    <property type="entry name" value="PYROKININ"/>
    <property type="match status" value="1"/>
</dbReference>